<evidence type="ECO:0000313" key="1">
    <source>
        <dbReference type="EMBL" id="SVB47610.1"/>
    </source>
</evidence>
<dbReference type="AlphaFoldDB" id="A0A382EAF5"/>
<gene>
    <name evidence="1" type="ORF">METZ01_LOCUS200464</name>
</gene>
<proteinExistence type="predicted"/>
<name>A0A382EAF5_9ZZZZ</name>
<protein>
    <recommendedName>
        <fullName evidence="2">DUF560 domain-containing protein</fullName>
    </recommendedName>
</protein>
<evidence type="ECO:0008006" key="2">
    <source>
        <dbReference type="Google" id="ProtNLM"/>
    </source>
</evidence>
<dbReference type="EMBL" id="UINC01043496">
    <property type="protein sequence ID" value="SVB47610.1"/>
    <property type="molecule type" value="Genomic_DNA"/>
</dbReference>
<organism evidence="1">
    <name type="scientific">marine metagenome</name>
    <dbReference type="NCBI Taxonomy" id="408172"/>
    <lineage>
        <taxon>unclassified sequences</taxon>
        <taxon>metagenomes</taxon>
        <taxon>ecological metagenomes</taxon>
    </lineage>
</organism>
<accession>A0A382EAF5</accession>
<reference evidence="1" key="1">
    <citation type="submission" date="2018-05" db="EMBL/GenBank/DDBJ databases">
        <authorList>
            <person name="Lanie J.A."/>
            <person name="Ng W.-L."/>
            <person name="Kazmierczak K.M."/>
            <person name="Andrzejewski T.M."/>
            <person name="Davidsen T.M."/>
            <person name="Wayne K.J."/>
            <person name="Tettelin H."/>
            <person name="Glass J.I."/>
            <person name="Rusch D."/>
            <person name="Podicherti R."/>
            <person name="Tsui H.-C.T."/>
            <person name="Winkler M.E."/>
        </authorList>
    </citation>
    <scope>NUCLEOTIDE SEQUENCE</scope>
</reference>
<sequence>MPEISILFRKLVFLTIMFATAVNFQSPSNAVDIKDVKKSLNQQRTQQSNIDISSMIQTCKQDSGCNNSRFIFLQLLKNPKDLNLNLLYAKDAERRGKLDRAIATYQRMAFLDPANRRWKDNIEKLRDLSKPAKTNIAAVLGFRVDSNGPLDADRDADRNGSSAEHNGSIVLTLDDKRKLGDFKYQTTGQFYADKNHNDPVSDLILGSLQFGPLLNMEKNWKMRPALSFERLATDRKKRNSFSYSRGALLNFANSNEGPLRSTDVSLYYLDFWDETPGKDAWVLTTSAELELEAFKPENKIRLSPRMVFNGARGGGGSDGFRDLYYEVSLGMEYSREIAGNFEIGPTFSYYYRDYIDYEPGGSTTRNDHNFNLGLQATAINMIPNIITLINYSFERNKSNLVEETYRNHTISISFVKTF</sequence>